<evidence type="ECO:0000313" key="6">
    <source>
        <dbReference type="Proteomes" id="UP000183809"/>
    </source>
</evidence>
<gene>
    <name evidence="5" type="ORF">BKCO1_12000158</name>
</gene>
<dbReference type="Proteomes" id="UP000183809">
    <property type="component" value="Unassembled WGS sequence"/>
</dbReference>
<dbReference type="InterPro" id="IPR036188">
    <property type="entry name" value="FAD/NAD-bd_sf"/>
</dbReference>
<dbReference type="GO" id="GO:0004499">
    <property type="term" value="F:N,N-dimethylaniline monooxygenase activity"/>
    <property type="evidence" value="ECO:0007669"/>
    <property type="project" value="InterPro"/>
</dbReference>
<organism evidence="5 6">
    <name type="scientific">Diplodia corticola</name>
    <dbReference type="NCBI Taxonomy" id="236234"/>
    <lineage>
        <taxon>Eukaryota</taxon>
        <taxon>Fungi</taxon>
        <taxon>Dikarya</taxon>
        <taxon>Ascomycota</taxon>
        <taxon>Pezizomycotina</taxon>
        <taxon>Dothideomycetes</taxon>
        <taxon>Dothideomycetes incertae sedis</taxon>
        <taxon>Botryosphaeriales</taxon>
        <taxon>Botryosphaeriaceae</taxon>
        <taxon>Diplodia</taxon>
    </lineage>
</organism>
<keyword evidence="6" id="KW-1185">Reference proteome</keyword>
<evidence type="ECO:0000256" key="4">
    <source>
        <dbReference type="ARBA" id="ARBA00023002"/>
    </source>
</evidence>
<keyword evidence="3" id="KW-0274">FAD</keyword>
<evidence type="ECO:0000256" key="3">
    <source>
        <dbReference type="ARBA" id="ARBA00022827"/>
    </source>
</evidence>
<dbReference type="Gene3D" id="3.50.50.60">
    <property type="entry name" value="FAD/NAD(P)-binding domain"/>
    <property type="match status" value="1"/>
</dbReference>
<keyword evidence="2" id="KW-0285">Flavoprotein</keyword>
<dbReference type="GO" id="GO:0050661">
    <property type="term" value="F:NADP binding"/>
    <property type="evidence" value="ECO:0007669"/>
    <property type="project" value="InterPro"/>
</dbReference>
<dbReference type="STRING" id="236234.A0A1J9S9N2"/>
<dbReference type="InterPro" id="IPR050346">
    <property type="entry name" value="FMO-like"/>
</dbReference>
<name>A0A1J9S9N2_9PEZI</name>
<keyword evidence="5" id="KW-0503">Monooxygenase</keyword>
<dbReference type="PANTHER" id="PTHR23023">
    <property type="entry name" value="DIMETHYLANILINE MONOOXYGENASE"/>
    <property type="match status" value="1"/>
</dbReference>
<dbReference type="GO" id="GO:0050660">
    <property type="term" value="F:flavin adenine dinucleotide binding"/>
    <property type="evidence" value="ECO:0007669"/>
    <property type="project" value="InterPro"/>
</dbReference>
<dbReference type="EMBL" id="MNUE01000012">
    <property type="protein sequence ID" value="OJD36293.1"/>
    <property type="molecule type" value="Genomic_DNA"/>
</dbReference>
<dbReference type="RefSeq" id="XP_020132553.1">
    <property type="nucleotide sequence ID" value="XM_020270653.1"/>
</dbReference>
<dbReference type="GeneID" id="31010912"/>
<accession>A0A1J9S9N2</accession>
<evidence type="ECO:0000256" key="1">
    <source>
        <dbReference type="ARBA" id="ARBA00009183"/>
    </source>
</evidence>
<dbReference type="OrthoDB" id="2915840at2759"/>
<dbReference type="FunFam" id="3.50.50.60:FF:000258">
    <property type="entry name" value="Flavin-binding monooxygenase-like protein (AFU_orthologue AFUA_6G01900)"/>
    <property type="match status" value="1"/>
</dbReference>
<evidence type="ECO:0000256" key="2">
    <source>
        <dbReference type="ARBA" id="ARBA00022630"/>
    </source>
</evidence>
<dbReference type="AlphaFoldDB" id="A0A1J9S9N2"/>
<sequence length="574" mass="64082">MEEHDLIVIGAGWYGLAAAKTYIELHPDENVLLVDSASSVGGVWCHERLYPGLKSNNMLGTFEYSDFPMDTATFGVKPGEHIPGTVLHRYLVAYAEHFDVYKRIRFNTRVESAQEGSSSSSSDSGDDWVLNVVDVSTGEKAALKTRKLVVATGMTSEPNIPTFVGQEDFKSLVFHARDFADQADTLKTARSVAVLGGAKSAWDAAYAYAAAGVSVDMIIRSSGRGPVWMAPPYVTPLKKWLEKLVHTRFLTWFSPCVWGDEDGYGGVRGFLHGTWFGRKIVDTFWGILGNDVITLVGFDKHAEVRKLKPWHDAFWIGSGLSILNFPTDFFEFVRDGTIRVHLADVTRLSHQTIHLSNGEELKADALLCATGWKPRPPINFLLPGSAAELGLPHYSPGPDDMAQKADAAILQRFPRLKDQPNISKSERSEREGEKPNQPFRLYRFIAPLSTLQKRNTAFAGMVMTISTSVTSQAHALWISAYFDGKLDRQPSEKKASWETMLHSQFGKWRYPLGYGARLPDFVFDTVPYIDMLLRDVGLDGHRKRSRFAEITEPYGPEDYKNLPGEWAQKHGVSV</sequence>
<proteinExistence type="inferred from homology"/>
<protein>
    <submittedName>
        <fullName evidence="5">Flavin-binding monooxygenase-like protein</fullName>
    </submittedName>
</protein>
<evidence type="ECO:0000313" key="5">
    <source>
        <dbReference type="EMBL" id="OJD36293.1"/>
    </source>
</evidence>
<dbReference type="InterPro" id="IPR020946">
    <property type="entry name" value="Flavin_mOase-like"/>
</dbReference>
<comment type="similarity">
    <text evidence="1">Belongs to the FMO family.</text>
</comment>
<reference evidence="5 6" key="1">
    <citation type="submission" date="2016-10" db="EMBL/GenBank/DDBJ databases">
        <title>Proteomics and genomics reveal pathogen-plant mechanisms compatible with a hemibiotrophic lifestyle of Diplodia corticola.</title>
        <authorList>
            <person name="Fernandes I."/>
            <person name="De Jonge R."/>
            <person name="Van De Peer Y."/>
            <person name="Devreese B."/>
            <person name="Alves A."/>
            <person name="Esteves A.C."/>
        </authorList>
    </citation>
    <scope>NUCLEOTIDE SEQUENCE [LARGE SCALE GENOMIC DNA]</scope>
    <source>
        <strain evidence="5 6">CBS 112549</strain>
    </source>
</reference>
<dbReference type="SUPFAM" id="SSF51905">
    <property type="entry name" value="FAD/NAD(P)-binding domain"/>
    <property type="match status" value="2"/>
</dbReference>
<comment type="caution">
    <text evidence="5">The sequence shown here is derived from an EMBL/GenBank/DDBJ whole genome shotgun (WGS) entry which is preliminary data.</text>
</comment>
<dbReference type="Pfam" id="PF00743">
    <property type="entry name" value="FMO-like"/>
    <property type="match status" value="1"/>
</dbReference>
<keyword evidence="4" id="KW-0560">Oxidoreductase</keyword>